<proteinExistence type="predicted"/>
<keyword evidence="3" id="KW-1185">Reference proteome</keyword>
<feature type="region of interest" description="Disordered" evidence="1">
    <location>
        <begin position="269"/>
        <end position="294"/>
    </location>
</feature>
<dbReference type="EMBL" id="KZ679006">
    <property type="protein sequence ID" value="PSS28428.1"/>
    <property type="molecule type" value="Genomic_DNA"/>
</dbReference>
<sequence length="294" mass="31990">MSSAGSTPGSAPKAMSSRLLTMKFMQRAAASSPASPSSPAADEPPSKRLKKNSDSPSRPAVDINTLADQKAIQAALDAEEAKRQAALERQAAEAGDTRWVLSFEGQNSLQVAPKPALRVVQAGYASLDVPLPSHLKSTEVEDSDESSAMIGRRSFGKFNQTQEKQGSSSDDSSGSDSEDEESDESSDDDNDPTSELIKASRQEAAQRVKAERKAKRKAEKDQAREFVKRRKKKEVKLNRMTSLTGRQDRQAESNKACFKCGGPHLKADCPQNQNHKRFFQGGDDGPLRKARKVN</sequence>
<protein>
    <recommendedName>
        <fullName evidence="4">CCHC-type domain-containing protein</fullName>
    </recommendedName>
</protein>
<gene>
    <name evidence="2" type="ORF">M430DRAFT_15642</name>
</gene>
<dbReference type="OrthoDB" id="427960at2759"/>
<organism evidence="2 3">
    <name type="scientific">Amorphotheca resinae ATCC 22711</name>
    <dbReference type="NCBI Taxonomy" id="857342"/>
    <lineage>
        <taxon>Eukaryota</taxon>
        <taxon>Fungi</taxon>
        <taxon>Dikarya</taxon>
        <taxon>Ascomycota</taxon>
        <taxon>Pezizomycotina</taxon>
        <taxon>Leotiomycetes</taxon>
        <taxon>Helotiales</taxon>
        <taxon>Amorphothecaceae</taxon>
        <taxon>Amorphotheca</taxon>
    </lineage>
</organism>
<dbReference type="InParanoid" id="A0A2T3BGF9"/>
<feature type="compositionally biased region" description="Basic and acidic residues" evidence="1">
    <location>
        <begin position="198"/>
        <end position="211"/>
    </location>
</feature>
<feature type="compositionally biased region" description="Acidic residues" evidence="1">
    <location>
        <begin position="176"/>
        <end position="192"/>
    </location>
</feature>
<name>A0A2T3BGF9_AMORE</name>
<dbReference type="STRING" id="857342.A0A2T3BGF9"/>
<dbReference type="GeneID" id="36571374"/>
<dbReference type="Proteomes" id="UP000241818">
    <property type="component" value="Unassembled WGS sequence"/>
</dbReference>
<evidence type="ECO:0000313" key="3">
    <source>
        <dbReference type="Proteomes" id="UP000241818"/>
    </source>
</evidence>
<feature type="compositionally biased region" description="Low complexity" evidence="1">
    <location>
        <begin position="166"/>
        <end position="175"/>
    </location>
</feature>
<feature type="region of interest" description="Disordered" evidence="1">
    <location>
        <begin position="126"/>
        <end position="253"/>
    </location>
</feature>
<feature type="compositionally biased region" description="Low complexity" evidence="1">
    <location>
        <begin position="28"/>
        <end position="43"/>
    </location>
</feature>
<dbReference type="Pfam" id="PF10175">
    <property type="entry name" value="MPP6"/>
    <property type="match status" value="1"/>
</dbReference>
<reference evidence="2 3" key="1">
    <citation type="journal article" date="2018" name="New Phytol.">
        <title>Comparative genomics and transcriptomics depict ericoid mycorrhizal fungi as versatile saprotrophs and plant mutualists.</title>
        <authorList>
            <person name="Martino E."/>
            <person name="Morin E."/>
            <person name="Grelet G.A."/>
            <person name="Kuo A."/>
            <person name="Kohler A."/>
            <person name="Daghino S."/>
            <person name="Barry K.W."/>
            <person name="Cichocki N."/>
            <person name="Clum A."/>
            <person name="Dockter R.B."/>
            <person name="Hainaut M."/>
            <person name="Kuo R.C."/>
            <person name="LaButti K."/>
            <person name="Lindahl B.D."/>
            <person name="Lindquist E.A."/>
            <person name="Lipzen A."/>
            <person name="Khouja H.R."/>
            <person name="Magnuson J."/>
            <person name="Murat C."/>
            <person name="Ohm R.A."/>
            <person name="Singer S.W."/>
            <person name="Spatafora J.W."/>
            <person name="Wang M."/>
            <person name="Veneault-Fourrey C."/>
            <person name="Henrissat B."/>
            <person name="Grigoriev I.V."/>
            <person name="Martin F.M."/>
            <person name="Perotto S."/>
        </authorList>
    </citation>
    <scope>NUCLEOTIDE SEQUENCE [LARGE SCALE GENOMIC DNA]</scope>
    <source>
        <strain evidence="2 3">ATCC 22711</strain>
    </source>
</reference>
<dbReference type="RefSeq" id="XP_024725953.1">
    <property type="nucleotide sequence ID" value="XM_024863293.1"/>
</dbReference>
<accession>A0A2T3BGF9</accession>
<evidence type="ECO:0008006" key="4">
    <source>
        <dbReference type="Google" id="ProtNLM"/>
    </source>
</evidence>
<evidence type="ECO:0000313" key="2">
    <source>
        <dbReference type="EMBL" id="PSS28428.1"/>
    </source>
</evidence>
<feature type="region of interest" description="Disordered" evidence="1">
    <location>
        <begin position="1"/>
        <end position="61"/>
    </location>
</feature>
<dbReference type="AlphaFoldDB" id="A0A2T3BGF9"/>
<evidence type="ECO:0000256" key="1">
    <source>
        <dbReference type="SAM" id="MobiDB-lite"/>
    </source>
</evidence>